<gene>
    <name evidence="2" type="ORF">JJQ90_12865</name>
</gene>
<sequence>MDSLTPPYLDDAFTRLESRVAWELATLAYPARPWVRPVAHPEGPVLDVLVVGGGQCGLATAFALKRARIENIAVLEAEREGKAGVWTRFARMHTLRTPKHVTGPELGLPSLSVRAWYEARHGQAAWDALHKIGREDWHAYLTWLQRVLVLPVRHGWRVTGIAPEGDTLLAVQAVHADGTARRLLARQVVLATGLDGNGGWQVPAMIAQALPTTHYAHTAQAVDFAALAGKRVAVLGAGASAFDNAATALEAGAARVDLLARRPVLPSVNPNRWMEFFGFLHHFVDLPDSQKWRFMRTLFALNQPPPQETFSRCAAHDRFFLHLGAPLTGLGMAGEAIRLETPRATLEADFLIVGTGLVVDLSLRPEFSAVASDIALWRDRFAPAVEDRLLGAYPYLTDSFAFTERSPGAAPWLARLRSSSFAAMPSTASSAGISTLRPTVERIARGIARDLFREQADADYDSLLAYDEAELVDLTLASDRMGV</sequence>
<keyword evidence="3" id="KW-1185">Reference proteome</keyword>
<keyword evidence="1" id="KW-0560">Oxidoreductase</keyword>
<dbReference type="RefSeq" id="WP_216875956.1">
    <property type="nucleotide sequence ID" value="NZ_JAERQM010000003.1"/>
</dbReference>
<evidence type="ECO:0000313" key="3">
    <source>
        <dbReference type="Proteomes" id="UP000689967"/>
    </source>
</evidence>
<reference evidence="2 3" key="1">
    <citation type="submission" date="2021-01" db="EMBL/GenBank/DDBJ databases">
        <title>Roseomonas sp. nov, a bacterium isolated from an oil production mixture in Yumen Oilfield.</title>
        <authorList>
            <person name="Wu D."/>
        </authorList>
    </citation>
    <scope>NUCLEOTIDE SEQUENCE [LARGE SCALE GENOMIC DNA]</scope>
    <source>
        <strain evidence="2 3">ROY-5-3</strain>
    </source>
</reference>
<dbReference type="EMBL" id="JAERQM010000003">
    <property type="protein sequence ID" value="MBU8544605.1"/>
    <property type="molecule type" value="Genomic_DNA"/>
</dbReference>
<dbReference type="Proteomes" id="UP000689967">
    <property type="component" value="Unassembled WGS sequence"/>
</dbReference>
<dbReference type="PANTHER" id="PTHR43539:SF91">
    <property type="entry name" value="FAD-DEPENDENT URATE HYDROXYLASE"/>
    <property type="match status" value="1"/>
</dbReference>
<dbReference type="PANTHER" id="PTHR43539">
    <property type="entry name" value="FLAVIN-BINDING MONOOXYGENASE-LIKE PROTEIN (AFU_ORTHOLOGUE AFUA_4G09220)"/>
    <property type="match status" value="1"/>
</dbReference>
<evidence type="ECO:0000313" key="2">
    <source>
        <dbReference type="EMBL" id="MBU8544605.1"/>
    </source>
</evidence>
<name>A0ABS6H7D4_9PROT</name>
<proteinExistence type="predicted"/>
<dbReference type="InterPro" id="IPR050982">
    <property type="entry name" value="Auxin_biosynth/cation_transpt"/>
</dbReference>
<comment type="caution">
    <text evidence="2">The sequence shown here is derived from an EMBL/GenBank/DDBJ whole genome shotgun (WGS) entry which is preliminary data.</text>
</comment>
<protein>
    <submittedName>
        <fullName evidence="2">NAD(P)/FAD-dependent oxidoreductase</fullName>
    </submittedName>
</protein>
<dbReference type="Pfam" id="PF13738">
    <property type="entry name" value="Pyr_redox_3"/>
    <property type="match status" value="1"/>
</dbReference>
<evidence type="ECO:0000256" key="1">
    <source>
        <dbReference type="ARBA" id="ARBA00023002"/>
    </source>
</evidence>
<organism evidence="2 3">
    <name type="scientific">Falsiroseomonas oleicola</name>
    <dbReference type="NCBI Taxonomy" id="2801474"/>
    <lineage>
        <taxon>Bacteria</taxon>
        <taxon>Pseudomonadati</taxon>
        <taxon>Pseudomonadota</taxon>
        <taxon>Alphaproteobacteria</taxon>
        <taxon>Acetobacterales</taxon>
        <taxon>Roseomonadaceae</taxon>
        <taxon>Falsiroseomonas</taxon>
    </lineage>
</organism>
<accession>A0ABS6H7D4</accession>